<reference evidence="3 4" key="1">
    <citation type="submission" date="2024-10" db="EMBL/GenBank/DDBJ databases">
        <authorList>
            <person name="Kim D."/>
        </authorList>
    </citation>
    <scope>NUCLEOTIDE SEQUENCE [LARGE SCALE GENOMIC DNA]</scope>
    <source>
        <strain evidence="3">BH-2024</strain>
    </source>
</reference>
<gene>
    <name evidence="3" type="ORF">niasHT_004711</name>
    <name evidence="2" type="ORF">niasHT_005295</name>
</gene>
<comment type="caution">
    <text evidence="3">The sequence shown here is derived from an EMBL/GenBank/DDBJ whole genome shotgun (WGS) entry which is preliminary data.</text>
</comment>
<protein>
    <submittedName>
        <fullName evidence="3">Uncharacterized protein</fullName>
    </submittedName>
</protein>
<organism evidence="3 4">
    <name type="scientific">Heterodera trifolii</name>
    <dbReference type="NCBI Taxonomy" id="157864"/>
    <lineage>
        <taxon>Eukaryota</taxon>
        <taxon>Metazoa</taxon>
        <taxon>Ecdysozoa</taxon>
        <taxon>Nematoda</taxon>
        <taxon>Chromadorea</taxon>
        <taxon>Rhabditida</taxon>
        <taxon>Tylenchina</taxon>
        <taxon>Tylenchomorpha</taxon>
        <taxon>Tylenchoidea</taxon>
        <taxon>Heteroderidae</taxon>
        <taxon>Heteroderinae</taxon>
        <taxon>Heterodera</taxon>
    </lineage>
</organism>
<keyword evidence="4" id="KW-1185">Reference proteome</keyword>
<name>A0ABD2MAR8_9BILA</name>
<evidence type="ECO:0000313" key="2">
    <source>
        <dbReference type="EMBL" id="KAL3121035.1"/>
    </source>
</evidence>
<dbReference type="AlphaFoldDB" id="A0ABD2MAR8"/>
<accession>A0ABD2MAR8</accession>
<sequence length="139" mass="16448">MKASNKSINTKQQQSKDFDLSEMDQTPVEDRSVELCSDDDETKRKVETDSEDYFMVEKQLRERRVGIQNFSSMVLFDRQAKQRQKMAEKRRKERNNAKLILYGRPRKTKQCSSVFSREDFAQIGKKDGSSTNERIKRIR</sequence>
<dbReference type="EMBL" id="JBICBT010000200">
    <property type="protein sequence ID" value="KAL3121035.1"/>
    <property type="molecule type" value="Genomic_DNA"/>
</dbReference>
<feature type="region of interest" description="Disordered" evidence="1">
    <location>
        <begin position="1"/>
        <end position="43"/>
    </location>
</feature>
<feature type="compositionally biased region" description="Polar residues" evidence="1">
    <location>
        <begin position="1"/>
        <end position="13"/>
    </location>
</feature>
<evidence type="ECO:0000256" key="1">
    <source>
        <dbReference type="SAM" id="MobiDB-lite"/>
    </source>
</evidence>
<evidence type="ECO:0000313" key="4">
    <source>
        <dbReference type="Proteomes" id="UP001620626"/>
    </source>
</evidence>
<proteinExistence type="predicted"/>
<evidence type="ECO:0000313" key="3">
    <source>
        <dbReference type="EMBL" id="KAL3124122.1"/>
    </source>
</evidence>
<dbReference type="EMBL" id="JBICBT010000078">
    <property type="protein sequence ID" value="KAL3124122.1"/>
    <property type="molecule type" value="Genomic_DNA"/>
</dbReference>
<dbReference type="Proteomes" id="UP001620626">
    <property type="component" value="Unassembled WGS sequence"/>
</dbReference>